<name>A0A1Z4N0W2_9CYAN</name>
<evidence type="ECO:0000313" key="3">
    <source>
        <dbReference type="Proteomes" id="UP000218785"/>
    </source>
</evidence>
<dbReference type="RefSeq" id="WP_096577454.1">
    <property type="nucleotide sequence ID" value="NZ_CAWNJS010000001.1"/>
</dbReference>
<dbReference type="InterPro" id="IPR007712">
    <property type="entry name" value="RelE/ParE_toxin"/>
</dbReference>
<reference evidence="2 3" key="1">
    <citation type="submission" date="2017-06" db="EMBL/GenBank/DDBJ databases">
        <title>Genome sequencing of cyanobaciteial culture collection at National Institute for Environmental Studies (NIES).</title>
        <authorList>
            <person name="Hirose Y."/>
            <person name="Shimura Y."/>
            <person name="Fujisawa T."/>
            <person name="Nakamura Y."/>
            <person name="Kawachi M."/>
        </authorList>
    </citation>
    <scope>NUCLEOTIDE SEQUENCE [LARGE SCALE GENOMIC DNA]</scope>
    <source>
        <strain evidence="2 3">NIES-37</strain>
    </source>
</reference>
<dbReference type="Gene3D" id="3.30.2310.20">
    <property type="entry name" value="RelE-like"/>
    <property type="match status" value="1"/>
</dbReference>
<dbReference type="Pfam" id="PF05016">
    <property type="entry name" value="ParE_toxin"/>
    <property type="match status" value="1"/>
</dbReference>
<sequence length="98" mass="11755">MNYALVFRPEVREELDEAYTWYESQQPGLGDEFLDCVDEILNRICQMPESYAVVYRDIRRAVIQRFPYAVYYRVVSSRVIVIAIFHGRRDPKSWQTRT</sequence>
<organism evidence="2 3">
    <name type="scientific">Tolypothrix tenuis PCC 7101</name>
    <dbReference type="NCBI Taxonomy" id="231146"/>
    <lineage>
        <taxon>Bacteria</taxon>
        <taxon>Bacillati</taxon>
        <taxon>Cyanobacteriota</taxon>
        <taxon>Cyanophyceae</taxon>
        <taxon>Nostocales</taxon>
        <taxon>Tolypothrichaceae</taxon>
        <taxon>Tolypothrix</taxon>
    </lineage>
</organism>
<proteinExistence type="predicted"/>
<dbReference type="AlphaFoldDB" id="A0A1Z4N0W2"/>
<keyword evidence="3" id="KW-1185">Reference proteome</keyword>
<protein>
    <recommendedName>
        <fullName evidence="4">Plasmid stabilization system protein</fullName>
    </recommendedName>
</protein>
<evidence type="ECO:0000313" key="2">
    <source>
        <dbReference type="EMBL" id="BAY99378.1"/>
    </source>
</evidence>
<dbReference type="KEGG" id="ttq:NIES37_33600"/>
<evidence type="ECO:0008006" key="4">
    <source>
        <dbReference type="Google" id="ProtNLM"/>
    </source>
</evidence>
<dbReference type="EMBL" id="AP018248">
    <property type="protein sequence ID" value="BAY99378.1"/>
    <property type="molecule type" value="Genomic_DNA"/>
</dbReference>
<dbReference type="InterPro" id="IPR035093">
    <property type="entry name" value="RelE/ParE_toxin_dom_sf"/>
</dbReference>
<evidence type="ECO:0000256" key="1">
    <source>
        <dbReference type="ARBA" id="ARBA00022649"/>
    </source>
</evidence>
<dbReference type="Proteomes" id="UP000218785">
    <property type="component" value="Chromosome"/>
</dbReference>
<accession>A0A1Z4N0W2</accession>
<gene>
    <name evidence="2" type="ORF">NIES37_33600</name>
</gene>
<keyword evidence="1" id="KW-1277">Toxin-antitoxin system</keyword>